<dbReference type="Gene3D" id="6.10.10.120">
    <property type="entry name" value="Antitoxin ParD1-like"/>
    <property type="match status" value="1"/>
</dbReference>
<dbReference type="InterPro" id="IPR002145">
    <property type="entry name" value="CopG"/>
</dbReference>
<evidence type="ECO:0000256" key="2">
    <source>
        <dbReference type="ARBA" id="ARBA00017940"/>
    </source>
</evidence>
<dbReference type="GO" id="GO:0006355">
    <property type="term" value="P:regulation of DNA-templated transcription"/>
    <property type="evidence" value="ECO:0007669"/>
    <property type="project" value="InterPro"/>
</dbReference>
<name>A0A5M8FLJ3_9GAMM</name>
<gene>
    <name evidence="6" type="ORF">F2Q65_16090</name>
</gene>
<comment type="caution">
    <text evidence="6">The sequence shown here is derived from an EMBL/GenBank/DDBJ whole genome shotgun (WGS) entry which is preliminary data.</text>
</comment>
<evidence type="ECO:0000256" key="4">
    <source>
        <dbReference type="ARBA" id="ARBA00037106"/>
    </source>
</evidence>
<sequence>MPNVEKLSVALTPEALAVVREAVESGEYASSSEVVREALRDWTHRRMLKKKAVEELRRLWEEGLKSGPGRLGNLAAIKAEARRRLVGVQESCQHDA</sequence>
<dbReference type="RefSeq" id="WP_150094433.1">
    <property type="nucleotide sequence ID" value="NZ_JBFUOH010000119.1"/>
</dbReference>
<accession>A0A5M8FLJ3</accession>
<evidence type="ECO:0000313" key="7">
    <source>
        <dbReference type="Proteomes" id="UP000322981"/>
    </source>
</evidence>
<keyword evidence="7" id="KW-1185">Reference proteome</keyword>
<evidence type="ECO:0000256" key="3">
    <source>
        <dbReference type="ARBA" id="ARBA00022649"/>
    </source>
</evidence>
<dbReference type="CDD" id="cd22231">
    <property type="entry name" value="RHH_NikR_HicB-like"/>
    <property type="match status" value="1"/>
</dbReference>
<feature type="domain" description="Ribbon-helix-helix protein CopG" evidence="5">
    <location>
        <begin position="6"/>
        <end position="42"/>
    </location>
</feature>
<dbReference type="EMBL" id="VWXX01000034">
    <property type="protein sequence ID" value="KAA6183325.1"/>
    <property type="molecule type" value="Genomic_DNA"/>
</dbReference>
<dbReference type="Proteomes" id="UP000322981">
    <property type="component" value="Unassembled WGS sequence"/>
</dbReference>
<organism evidence="6 7">
    <name type="scientific">Thiohalocapsa marina</name>
    <dbReference type="NCBI Taxonomy" id="424902"/>
    <lineage>
        <taxon>Bacteria</taxon>
        <taxon>Pseudomonadati</taxon>
        <taxon>Pseudomonadota</taxon>
        <taxon>Gammaproteobacteria</taxon>
        <taxon>Chromatiales</taxon>
        <taxon>Chromatiaceae</taxon>
        <taxon>Thiohalocapsa</taxon>
    </lineage>
</organism>
<dbReference type="OrthoDB" id="514770at2"/>
<evidence type="ECO:0000313" key="6">
    <source>
        <dbReference type="EMBL" id="KAA6183325.1"/>
    </source>
</evidence>
<protein>
    <recommendedName>
        <fullName evidence="2">Antitoxin ParD</fullName>
    </recommendedName>
</protein>
<proteinExistence type="inferred from homology"/>
<dbReference type="SUPFAM" id="SSF47598">
    <property type="entry name" value="Ribbon-helix-helix"/>
    <property type="match status" value="1"/>
</dbReference>
<reference evidence="6 7" key="1">
    <citation type="submission" date="2019-09" db="EMBL/GenBank/DDBJ databases">
        <title>Whole-genome sequence of the purple sulfur bacterium Thiohalocapsa marina DSM 19078.</title>
        <authorList>
            <person name="Kyndt J.A."/>
            <person name="Meyer T.E."/>
        </authorList>
    </citation>
    <scope>NUCLEOTIDE SEQUENCE [LARGE SCALE GENOMIC DNA]</scope>
    <source>
        <strain evidence="6 7">DSM 19078</strain>
    </source>
</reference>
<comment type="similarity">
    <text evidence="1">Belongs to the ParD antitoxin family.</text>
</comment>
<keyword evidence="3" id="KW-1277">Toxin-antitoxin system</keyword>
<dbReference type="InterPro" id="IPR022789">
    <property type="entry name" value="ParD"/>
</dbReference>
<dbReference type="InterPro" id="IPR010985">
    <property type="entry name" value="Ribbon_hlx_hlx"/>
</dbReference>
<evidence type="ECO:0000256" key="1">
    <source>
        <dbReference type="ARBA" id="ARBA00008580"/>
    </source>
</evidence>
<dbReference type="InterPro" id="IPR038296">
    <property type="entry name" value="ParD_sf"/>
</dbReference>
<evidence type="ECO:0000259" key="5">
    <source>
        <dbReference type="Pfam" id="PF01402"/>
    </source>
</evidence>
<dbReference type="Pfam" id="PF01402">
    <property type="entry name" value="RHH_1"/>
    <property type="match status" value="1"/>
</dbReference>
<dbReference type="PANTHER" id="PTHR36582">
    <property type="entry name" value="ANTITOXIN PARD"/>
    <property type="match status" value="1"/>
</dbReference>
<comment type="function">
    <text evidence="4">Antitoxin component of a type II toxin-antitoxin (TA) system. Neutralizes the effect of toxin ParE.</text>
</comment>
<dbReference type="AlphaFoldDB" id="A0A5M8FLJ3"/>
<dbReference type="PANTHER" id="PTHR36582:SF2">
    <property type="entry name" value="ANTITOXIN PARD"/>
    <property type="match status" value="1"/>
</dbReference>